<evidence type="ECO:0000256" key="8">
    <source>
        <dbReference type="ARBA" id="ARBA00023136"/>
    </source>
</evidence>
<evidence type="ECO:0000256" key="3">
    <source>
        <dbReference type="ARBA" id="ARBA00022428"/>
    </source>
</evidence>
<dbReference type="InterPro" id="IPR044878">
    <property type="entry name" value="UbiA_sf"/>
</dbReference>
<dbReference type="PANTHER" id="PTHR13929">
    <property type="entry name" value="1,4-DIHYDROXY-2-NAPHTHOATE OCTAPRENYLTRANSFERASE"/>
    <property type="match status" value="1"/>
</dbReference>
<dbReference type="EMBL" id="FWPT01000007">
    <property type="protein sequence ID" value="SMA49310.1"/>
    <property type="molecule type" value="Genomic_DNA"/>
</dbReference>
<feature type="transmembrane region" description="Helical" evidence="9">
    <location>
        <begin position="47"/>
        <end position="68"/>
    </location>
</feature>
<feature type="transmembrane region" description="Helical" evidence="9">
    <location>
        <begin position="20"/>
        <end position="41"/>
    </location>
</feature>
<keyword evidence="3" id="KW-0474">Menaquinone biosynthesis</keyword>
<keyword evidence="11" id="KW-1185">Reference proteome</keyword>
<dbReference type="EC" id="2.5.1.74" evidence="10"/>
<evidence type="ECO:0000313" key="10">
    <source>
        <dbReference type="EMBL" id="SMA49310.1"/>
    </source>
</evidence>
<feature type="transmembrane region" description="Helical" evidence="9">
    <location>
        <begin position="274"/>
        <end position="295"/>
    </location>
</feature>
<name>A0A1X7AMR5_9GAMM</name>
<dbReference type="AlphaFoldDB" id="A0A1X7AMR5"/>
<evidence type="ECO:0000256" key="5">
    <source>
        <dbReference type="ARBA" id="ARBA00022679"/>
    </source>
</evidence>
<dbReference type="InterPro" id="IPR000537">
    <property type="entry name" value="UbiA_prenyltransferase"/>
</dbReference>
<dbReference type="GO" id="GO:0016020">
    <property type="term" value="C:membrane"/>
    <property type="evidence" value="ECO:0007669"/>
    <property type="project" value="UniProtKB-SubCell"/>
</dbReference>
<feature type="transmembrane region" description="Helical" evidence="9">
    <location>
        <begin position="120"/>
        <end position="136"/>
    </location>
</feature>
<accession>A0A1X7AMR5</accession>
<reference evidence="10 11" key="1">
    <citation type="submission" date="2017-03" db="EMBL/GenBank/DDBJ databases">
        <authorList>
            <person name="Afonso C.L."/>
            <person name="Miller P.J."/>
            <person name="Scott M.A."/>
            <person name="Spackman E."/>
            <person name="Goraichik I."/>
            <person name="Dimitrov K.M."/>
            <person name="Suarez D.L."/>
            <person name="Swayne D.E."/>
        </authorList>
    </citation>
    <scope>NUCLEOTIDE SEQUENCE [LARGE SCALE GENOMIC DNA]</scope>
    <source>
        <strain evidence="10">SB41UT1</strain>
    </source>
</reference>
<sequence>MSSERTALPGPAKYFFLRALRPFSLSVTLVTCGLGITLAGHDGMLDVSRAVLVMIAGMLLQSAVNLFNDYADVELWERSDGYYANNVLAMIRRNLLVAKIMAGLSVAIGLVLVFQAGWELLVIGALGLAGGYFYTGQPIAYKNRGGGVFAVFLFTGVLMVVGSYVAVTGEWSYPVVLYSIPVSMISSMLLLANELRDVQDDAVNNIGTFTVRAGAPLAELLYRTLAIGALLYAWGLGFSGGMNFPWIMFVPALALKEPFQILKASKMAHQRNILVKLPPVTGRYFVVFGICMMLAI</sequence>
<keyword evidence="4" id="KW-1003">Cell membrane</keyword>
<dbReference type="GO" id="GO:0046428">
    <property type="term" value="F:1,4-dihydroxy-2-naphthoate polyprenyltransferase activity"/>
    <property type="evidence" value="ECO:0007669"/>
    <property type="project" value="UniProtKB-EC"/>
</dbReference>
<dbReference type="RefSeq" id="WP_087111613.1">
    <property type="nucleotide sequence ID" value="NZ_CBCSCN010000007.1"/>
</dbReference>
<evidence type="ECO:0000313" key="11">
    <source>
        <dbReference type="Proteomes" id="UP000196573"/>
    </source>
</evidence>
<feature type="transmembrane region" description="Helical" evidence="9">
    <location>
        <begin position="148"/>
        <end position="167"/>
    </location>
</feature>
<keyword evidence="6 9" id="KW-0812">Transmembrane</keyword>
<keyword evidence="8 9" id="KW-0472">Membrane</keyword>
<dbReference type="Gene3D" id="1.10.357.140">
    <property type="entry name" value="UbiA prenyltransferase"/>
    <property type="match status" value="1"/>
</dbReference>
<gene>
    <name evidence="10" type="primary">menA</name>
    <name evidence="10" type="ORF">EHSB41UT_03173</name>
</gene>
<dbReference type="GO" id="GO:0042371">
    <property type="term" value="P:vitamin K biosynthetic process"/>
    <property type="evidence" value="ECO:0007669"/>
    <property type="project" value="TreeGrafter"/>
</dbReference>
<dbReference type="OrthoDB" id="9767568at2"/>
<comment type="subcellular location">
    <subcellularLocation>
        <location evidence="1">Membrane</location>
        <topology evidence="1">Multi-pass membrane protein</topology>
    </subcellularLocation>
</comment>
<dbReference type="CDD" id="cd13962">
    <property type="entry name" value="PT_UbiA_UBIAD1"/>
    <property type="match status" value="1"/>
</dbReference>
<keyword evidence="7 9" id="KW-1133">Transmembrane helix</keyword>
<evidence type="ECO:0000256" key="4">
    <source>
        <dbReference type="ARBA" id="ARBA00022475"/>
    </source>
</evidence>
<protein>
    <submittedName>
        <fullName evidence="10">1,4-dihydroxy-2-naphthoate octaprenyltransferase</fullName>
        <ecNumber evidence="10">2.5.1.74</ecNumber>
    </submittedName>
</protein>
<keyword evidence="5 10" id="KW-0808">Transferase</keyword>
<dbReference type="PANTHER" id="PTHR13929:SF0">
    <property type="entry name" value="UBIA PRENYLTRANSFERASE DOMAIN-CONTAINING PROTEIN 1"/>
    <property type="match status" value="1"/>
</dbReference>
<dbReference type="InterPro" id="IPR026046">
    <property type="entry name" value="UBIAD1"/>
</dbReference>
<evidence type="ECO:0000256" key="6">
    <source>
        <dbReference type="ARBA" id="ARBA00022692"/>
    </source>
</evidence>
<evidence type="ECO:0000256" key="1">
    <source>
        <dbReference type="ARBA" id="ARBA00004141"/>
    </source>
</evidence>
<dbReference type="Proteomes" id="UP000196573">
    <property type="component" value="Unassembled WGS sequence"/>
</dbReference>
<dbReference type="GO" id="GO:0009234">
    <property type="term" value="P:menaquinone biosynthetic process"/>
    <property type="evidence" value="ECO:0007669"/>
    <property type="project" value="UniProtKB-UniPathway"/>
</dbReference>
<dbReference type="UniPathway" id="UPA00079"/>
<evidence type="ECO:0000256" key="9">
    <source>
        <dbReference type="SAM" id="Phobius"/>
    </source>
</evidence>
<dbReference type="Pfam" id="PF01040">
    <property type="entry name" value="UbiA"/>
    <property type="match status" value="1"/>
</dbReference>
<evidence type="ECO:0000256" key="7">
    <source>
        <dbReference type="ARBA" id="ARBA00022989"/>
    </source>
</evidence>
<proteinExistence type="predicted"/>
<organism evidence="10 11">
    <name type="scientific">Parendozoicomonas haliclonae</name>
    <dbReference type="NCBI Taxonomy" id="1960125"/>
    <lineage>
        <taxon>Bacteria</taxon>
        <taxon>Pseudomonadati</taxon>
        <taxon>Pseudomonadota</taxon>
        <taxon>Gammaproteobacteria</taxon>
        <taxon>Oceanospirillales</taxon>
        <taxon>Endozoicomonadaceae</taxon>
        <taxon>Parendozoicomonas</taxon>
    </lineage>
</organism>
<evidence type="ECO:0000256" key="2">
    <source>
        <dbReference type="ARBA" id="ARBA00004863"/>
    </source>
</evidence>
<dbReference type="PIRSF" id="PIRSF005355">
    <property type="entry name" value="UBIAD1"/>
    <property type="match status" value="1"/>
</dbReference>
<comment type="pathway">
    <text evidence="2">Quinol/quinone metabolism; menaquinone biosynthesis.</text>
</comment>
<feature type="transmembrane region" description="Helical" evidence="9">
    <location>
        <begin position="96"/>
        <end position="114"/>
    </location>
</feature>